<organism evidence="2 3">
    <name type="scientific">Cerrena zonata</name>
    <dbReference type="NCBI Taxonomy" id="2478898"/>
    <lineage>
        <taxon>Eukaryota</taxon>
        <taxon>Fungi</taxon>
        <taxon>Dikarya</taxon>
        <taxon>Basidiomycota</taxon>
        <taxon>Agaricomycotina</taxon>
        <taxon>Agaricomycetes</taxon>
        <taxon>Polyporales</taxon>
        <taxon>Cerrenaceae</taxon>
        <taxon>Cerrena</taxon>
    </lineage>
</organism>
<feature type="compositionally biased region" description="Basic and acidic residues" evidence="1">
    <location>
        <begin position="72"/>
        <end position="81"/>
    </location>
</feature>
<evidence type="ECO:0000256" key="1">
    <source>
        <dbReference type="SAM" id="MobiDB-lite"/>
    </source>
</evidence>
<evidence type="ECO:0000313" key="3">
    <source>
        <dbReference type="Proteomes" id="UP001385951"/>
    </source>
</evidence>
<accession>A0AAW0FRJ5</accession>
<name>A0AAW0FRJ5_9APHY</name>
<feature type="compositionally biased region" description="Basic and acidic residues" evidence="1">
    <location>
        <begin position="54"/>
        <end position="64"/>
    </location>
</feature>
<feature type="compositionally biased region" description="Polar residues" evidence="1">
    <location>
        <begin position="7"/>
        <end position="26"/>
    </location>
</feature>
<dbReference type="AlphaFoldDB" id="A0AAW0FRJ5"/>
<comment type="caution">
    <text evidence="2">The sequence shown here is derived from an EMBL/GenBank/DDBJ whole genome shotgun (WGS) entry which is preliminary data.</text>
</comment>
<proteinExistence type="predicted"/>
<feature type="region of interest" description="Disordered" evidence="1">
    <location>
        <begin position="1"/>
        <end position="91"/>
    </location>
</feature>
<gene>
    <name evidence="2" type="ORF">QCA50_016169</name>
</gene>
<dbReference type="EMBL" id="JASBNA010000046">
    <property type="protein sequence ID" value="KAK7680859.1"/>
    <property type="molecule type" value="Genomic_DNA"/>
</dbReference>
<dbReference type="Proteomes" id="UP001385951">
    <property type="component" value="Unassembled WGS sequence"/>
</dbReference>
<evidence type="ECO:0000313" key="2">
    <source>
        <dbReference type="EMBL" id="KAK7680859.1"/>
    </source>
</evidence>
<reference evidence="2 3" key="1">
    <citation type="submission" date="2022-09" db="EMBL/GenBank/DDBJ databases">
        <authorList>
            <person name="Palmer J.M."/>
        </authorList>
    </citation>
    <scope>NUCLEOTIDE SEQUENCE [LARGE SCALE GENOMIC DNA]</scope>
    <source>
        <strain evidence="2 3">DSM 7382</strain>
    </source>
</reference>
<sequence>MEGNSRAGPSSEPTTVPLSPGASSSSRVHDDNVSSCGSVESEDEGYEELYAELKSAESKGKGVDRNFVAPRAETETSRPRAQDAPSKSGSWSDLNLSLVVALVSPIGNWLTGQ</sequence>
<protein>
    <submittedName>
        <fullName evidence="2">Uncharacterized protein</fullName>
    </submittedName>
</protein>
<keyword evidence="3" id="KW-1185">Reference proteome</keyword>
<feature type="compositionally biased region" description="Acidic residues" evidence="1">
    <location>
        <begin position="40"/>
        <end position="50"/>
    </location>
</feature>